<dbReference type="Proteomes" id="UP000051213">
    <property type="component" value="Unassembled WGS sequence"/>
</dbReference>
<evidence type="ECO:0000256" key="7">
    <source>
        <dbReference type="RuleBase" id="RU364038"/>
    </source>
</evidence>
<comment type="function">
    <text evidence="7">Required for disulfide bond formation in some periplasmic proteins. Acts by transferring its disulfide bond to other proteins and is reduced in the process.</text>
</comment>
<keyword evidence="3 7" id="KW-0732">Signal</keyword>
<evidence type="ECO:0000256" key="2">
    <source>
        <dbReference type="ARBA" id="ARBA00009813"/>
    </source>
</evidence>
<proteinExistence type="inferred from homology"/>
<dbReference type="EMBL" id="LICA01000537">
    <property type="protein sequence ID" value="KRO91329.1"/>
    <property type="molecule type" value="Genomic_DNA"/>
</dbReference>
<evidence type="ECO:0000259" key="8">
    <source>
        <dbReference type="Pfam" id="PF10411"/>
    </source>
</evidence>
<keyword evidence="5" id="KW-1015">Disulfide bond</keyword>
<comment type="caution">
    <text evidence="10">The sequence shown here is derived from an EMBL/GenBank/DDBJ whole genome shotgun (WGS) entry which is preliminary data.</text>
</comment>
<gene>
    <name evidence="10" type="ORF">ABS24_00840</name>
</gene>
<evidence type="ECO:0000259" key="9">
    <source>
        <dbReference type="Pfam" id="PF13098"/>
    </source>
</evidence>
<dbReference type="InterPro" id="IPR009094">
    <property type="entry name" value="DiS-bond_isomerase_DsbC/G_N_sf"/>
</dbReference>
<feature type="signal peptide" evidence="7">
    <location>
        <begin position="1"/>
        <end position="29"/>
    </location>
</feature>
<organism evidence="10 11">
    <name type="scientific">SAR92 bacterium BACL26 MAG-121220-bin70</name>
    <dbReference type="NCBI Taxonomy" id="1655626"/>
    <lineage>
        <taxon>Bacteria</taxon>
        <taxon>Pseudomonadati</taxon>
        <taxon>Pseudomonadota</taxon>
        <taxon>Gammaproteobacteria</taxon>
        <taxon>Cellvibrionales</taxon>
        <taxon>Porticoccaceae</taxon>
        <taxon>SAR92 clade</taxon>
    </lineage>
</organism>
<dbReference type="PANTHER" id="PTHR35272:SF3">
    <property type="entry name" value="THIOL:DISULFIDE INTERCHANGE PROTEIN DSBC"/>
    <property type="match status" value="1"/>
</dbReference>
<evidence type="ECO:0000256" key="3">
    <source>
        <dbReference type="ARBA" id="ARBA00022729"/>
    </source>
</evidence>
<evidence type="ECO:0000256" key="1">
    <source>
        <dbReference type="ARBA" id="ARBA00004418"/>
    </source>
</evidence>
<dbReference type="GO" id="GO:0042597">
    <property type="term" value="C:periplasmic space"/>
    <property type="evidence" value="ECO:0007669"/>
    <property type="project" value="UniProtKB-SubCell"/>
</dbReference>
<evidence type="ECO:0000256" key="6">
    <source>
        <dbReference type="ARBA" id="ARBA00023284"/>
    </source>
</evidence>
<dbReference type="Gene3D" id="3.40.30.10">
    <property type="entry name" value="Glutaredoxin"/>
    <property type="match status" value="1"/>
</dbReference>
<comment type="subcellular location">
    <subcellularLocation>
        <location evidence="1 7">Periplasm</location>
    </subcellularLocation>
</comment>
<comment type="similarity">
    <text evidence="2 7">Belongs to the thioredoxin family. DsbC subfamily.</text>
</comment>
<dbReference type="InterPro" id="IPR033954">
    <property type="entry name" value="DiS-bond_Isoase_DsbC/G"/>
</dbReference>
<name>A0A0R2TVY7_9GAMM</name>
<feature type="domain" description="Disulphide bond isomerase DsbC/G N-terminal" evidence="8">
    <location>
        <begin position="42"/>
        <end position="101"/>
    </location>
</feature>
<feature type="chain" id="PRO_5010007103" description="Thiol:disulfide interchange protein" evidence="7">
    <location>
        <begin position="30"/>
        <end position="262"/>
    </location>
</feature>
<sequence>MKSKQFKVVSLPRLLVLLLSMVVTLSSYAATSVGDKSIATTIIDKLSSGRSDLEYDVLGKAPVVGFYEVQVRGGPVLYVSADGNFFFDGNLYQVKNGQFADVRNLRLDVDRRQTFATMSTDSMIVFRPEGSTKAIINVFTDVDCGYCRKLHKEVPQLNAMGIEVRYLAYPRSGIPSLSYDKIATVWCSDDRNDSLTRSKNGNDDVISVCNNNPVAEHFALGGKLGVTGTPAIVLMDGTMLPGYRTAADFAKLLGLKSETEGS</sequence>
<dbReference type="SUPFAM" id="SSF54423">
    <property type="entry name" value="DsbC/DsbG N-terminal domain-like"/>
    <property type="match status" value="1"/>
</dbReference>
<keyword evidence="4 7" id="KW-0574">Periplasm</keyword>
<dbReference type="AlphaFoldDB" id="A0A0R2TVY7"/>
<protein>
    <recommendedName>
        <fullName evidence="7">Thiol:disulfide interchange protein</fullName>
    </recommendedName>
</protein>
<accession>A0A0R2TVY7</accession>
<keyword evidence="6 7" id="KW-0676">Redox-active center</keyword>
<dbReference type="Pfam" id="PF10411">
    <property type="entry name" value="DsbC_N"/>
    <property type="match status" value="1"/>
</dbReference>
<dbReference type="InterPro" id="IPR051470">
    <property type="entry name" value="Thiol:disulfide_interchange"/>
</dbReference>
<dbReference type="SUPFAM" id="SSF52833">
    <property type="entry name" value="Thioredoxin-like"/>
    <property type="match status" value="1"/>
</dbReference>
<evidence type="ECO:0000256" key="4">
    <source>
        <dbReference type="ARBA" id="ARBA00022764"/>
    </source>
</evidence>
<evidence type="ECO:0000256" key="5">
    <source>
        <dbReference type="ARBA" id="ARBA00023157"/>
    </source>
</evidence>
<dbReference type="InterPro" id="IPR012336">
    <property type="entry name" value="Thioredoxin-like_fold"/>
</dbReference>
<reference evidence="10 11" key="1">
    <citation type="submission" date="2015-10" db="EMBL/GenBank/DDBJ databases">
        <title>Metagenome-Assembled Genomes uncover a global brackish microbiome.</title>
        <authorList>
            <person name="Hugerth L.W."/>
            <person name="Larsson J."/>
            <person name="Alneberg J."/>
            <person name="Lindh M.V."/>
            <person name="Legrand C."/>
            <person name="Pinhassi J."/>
            <person name="Andersson A.F."/>
        </authorList>
    </citation>
    <scope>NUCLEOTIDE SEQUENCE [LARGE SCALE GENOMIC DNA]</scope>
    <source>
        <strain evidence="10">BACL26 MAG-121220-bin70</strain>
    </source>
</reference>
<dbReference type="Pfam" id="PF13098">
    <property type="entry name" value="Thioredoxin_2"/>
    <property type="match status" value="1"/>
</dbReference>
<feature type="domain" description="Thioredoxin-like fold" evidence="9">
    <location>
        <begin position="130"/>
        <end position="253"/>
    </location>
</feature>
<dbReference type="PANTHER" id="PTHR35272">
    <property type="entry name" value="THIOL:DISULFIDE INTERCHANGE PROTEIN DSBC-RELATED"/>
    <property type="match status" value="1"/>
</dbReference>
<dbReference type="InterPro" id="IPR036249">
    <property type="entry name" value="Thioredoxin-like_sf"/>
</dbReference>
<dbReference type="CDD" id="cd03020">
    <property type="entry name" value="DsbA_DsbC_DsbG"/>
    <property type="match status" value="1"/>
</dbReference>
<evidence type="ECO:0000313" key="11">
    <source>
        <dbReference type="Proteomes" id="UP000051213"/>
    </source>
</evidence>
<dbReference type="InterPro" id="IPR018950">
    <property type="entry name" value="DiS-bond_isomerase_DsbC/G_N"/>
</dbReference>
<dbReference type="Gene3D" id="3.10.450.70">
    <property type="entry name" value="Disulphide bond isomerase, DsbC/G, N-terminal"/>
    <property type="match status" value="1"/>
</dbReference>
<evidence type="ECO:0000313" key="10">
    <source>
        <dbReference type="EMBL" id="KRO91329.1"/>
    </source>
</evidence>